<dbReference type="Proteomes" id="UP001556692">
    <property type="component" value="Unassembled WGS sequence"/>
</dbReference>
<dbReference type="RefSeq" id="WP_367956232.1">
    <property type="nucleotide sequence ID" value="NZ_JBDPGJ010000005.1"/>
</dbReference>
<protein>
    <submittedName>
        <fullName evidence="2">TIGR02301 family protein</fullName>
    </submittedName>
</protein>
<evidence type="ECO:0000313" key="2">
    <source>
        <dbReference type="EMBL" id="MEX0408364.1"/>
    </source>
</evidence>
<feature type="chain" id="PRO_5046750664" evidence="1">
    <location>
        <begin position="25"/>
        <end position="124"/>
    </location>
</feature>
<accession>A0ABV3SNS7</accession>
<evidence type="ECO:0000256" key="1">
    <source>
        <dbReference type="SAM" id="SignalP"/>
    </source>
</evidence>
<reference evidence="2 3" key="1">
    <citation type="submission" date="2024-05" db="EMBL/GenBank/DDBJ databases">
        <authorList>
            <person name="Jiang F."/>
        </authorList>
    </citation>
    <scope>NUCLEOTIDE SEQUENCE [LARGE SCALE GENOMIC DNA]</scope>
    <source>
        <strain evidence="2 3">LZ166</strain>
    </source>
</reference>
<organism evidence="2 3">
    <name type="scientific">Aquibium pacificus</name>
    <dbReference type="NCBI Taxonomy" id="3153579"/>
    <lineage>
        <taxon>Bacteria</taxon>
        <taxon>Pseudomonadati</taxon>
        <taxon>Pseudomonadota</taxon>
        <taxon>Alphaproteobacteria</taxon>
        <taxon>Hyphomicrobiales</taxon>
        <taxon>Phyllobacteriaceae</taxon>
        <taxon>Aquibium</taxon>
    </lineage>
</organism>
<dbReference type="InterPro" id="IPR012645">
    <property type="entry name" value="CHP02301"/>
</dbReference>
<keyword evidence="3" id="KW-1185">Reference proteome</keyword>
<proteinExistence type="predicted"/>
<keyword evidence="1" id="KW-0732">Signal</keyword>
<gene>
    <name evidence="2" type="ORF">ABGN05_22135</name>
</gene>
<dbReference type="EMBL" id="JBDPGJ010000005">
    <property type="protein sequence ID" value="MEX0408364.1"/>
    <property type="molecule type" value="Genomic_DNA"/>
</dbReference>
<comment type="caution">
    <text evidence="2">The sequence shown here is derived from an EMBL/GenBank/DDBJ whole genome shotgun (WGS) entry which is preliminary data.</text>
</comment>
<name>A0ABV3SNS7_9HYPH</name>
<dbReference type="Pfam" id="PF09539">
    <property type="entry name" value="DUF2385"/>
    <property type="match status" value="1"/>
</dbReference>
<dbReference type="NCBIfam" id="TIGR02301">
    <property type="entry name" value="TIGR02301 family protein"/>
    <property type="match status" value="1"/>
</dbReference>
<evidence type="ECO:0000313" key="3">
    <source>
        <dbReference type="Proteomes" id="UP001556692"/>
    </source>
</evidence>
<feature type="signal peptide" evidence="1">
    <location>
        <begin position="1"/>
        <end position="24"/>
    </location>
</feature>
<sequence>MSRKARVFGIVLTLLVMLPGAARAVDAPYEARLYRLGEVLGSLHYLRNLCGEDGNEWREQMEALIVTENPSPEKRRRLVASFNRGYRSYAEIHIACTPAAAEAIARYMKEGETLARETAATFGN</sequence>